<dbReference type="GO" id="GO:0005230">
    <property type="term" value="F:extracellular ligand-gated monoatomic ion channel activity"/>
    <property type="evidence" value="ECO:0007669"/>
    <property type="project" value="InterPro"/>
</dbReference>
<evidence type="ECO:0000259" key="1">
    <source>
        <dbReference type="Pfam" id="PF02931"/>
    </source>
</evidence>
<dbReference type="Pfam" id="PF02931">
    <property type="entry name" value="Neur_chan_LBD"/>
    <property type="match status" value="1"/>
</dbReference>
<feature type="domain" description="Neurotransmitter-gated ion-channel ligand-binding" evidence="1">
    <location>
        <begin position="7"/>
        <end position="107"/>
    </location>
</feature>
<dbReference type="Gene3D" id="2.70.170.10">
    <property type="entry name" value="Neurotransmitter-gated ion-channel ligand-binding domain"/>
    <property type="match status" value="1"/>
</dbReference>
<reference evidence="3" key="1">
    <citation type="submission" date="2025-08" db="UniProtKB">
        <authorList>
            <consortium name="RefSeq"/>
        </authorList>
    </citation>
    <scope>IDENTIFICATION</scope>
    <source>
        <tissue evidence="3">Sperm</tissue>
    </source>
</reference>
<protein>
    <submittedName>
        <fullName evidence="3">Glycine receptor subunit alphaZ1-like</fullName>
    </submittedName>
</protein>
<organism evidence="2 3">
    <name type="scientific">Petromyzon marinus</name>
    <name type="common">Sea lamprey</name>
    <dbReference type="NCBI Taxonomy" id="7757"/>
    <lineage>
        <taxon>Eukaryota</taxon>
        <taxon>Metazoa</taxon>
        <taxon>Chordata</taxon>
        <taxon>Craniata</taxon>
        <taxon>Vertebrata</taxon>
        <taxon>Cyclostomata</taxon>
        <taxon>Hyperoartia</taxon>
        <taxon>Petromyzontiformes</taxon>
        <taxon>Petromyzontidae</taxon>
        <taxon>Petromyzon</taxon>
    </lineage>
</organism>
<dbReference type="AlphaFoldDB" id="A0AAJ7UJ50"/>
<gene>
    <name evidence="3" type="primary">LOC116957558</name>
</gene>
<proteinExistence type="predicted"/>
<sequence length="142" mass="16076">MTMSTPTGDPVVVNISIYLKSFSDIQESTMDYRVTLTLWQRWNDDRLRYSSRDFNATDLDESNAAFMWKPDLYFGNEESATVHTVTTPNSMLRIHDNGDVLYSMRSHTATHSHSYTHSYTLTPSPRPTACCGYTTTGTSSTP</sequence>
<dbReference type="InterPro" id="IPR036734">
    <property type="entry name" value="Neur_chan_lig-bd_sf"/>
</dbReference>
<dbReference type="KEGG" id="pmrn:116957558"/>
<name>A0AAJ7UJ50_PETMA</name>
<accession>A0AAJ7UJ50</accession>
<evidence type="ECO:0000313" key="2">
    <source>
        <dbReference type="Proteomes" id="UP001318040"/>
    </source>
</evidence>
<dbReference type="RefSeq" id="XP_032835683.1">
    <property type="nucleotide sequence ID" value="XM_032979792.1"/>
</dbReference>
<dbReference type="Proteomes" id="UP001318040">
    <property type="component" value="Chromosome 76"/>
</dbReference>
<dbReference type="InterPro" id="IPR006202">
    <property type="entry name" value="Neur_chan_lig-bd"/>
</dbReference>
<keyword evidence="2" id="KW-1185">Reference proteome</keyword>
<evidence type="ECO:0000313" key="3">
    <source>
        <dbReference type="RefSeq" id="XP_032835683.1"/>
    </source>
</evidence>
<dbReference type="GO" id="GO:0016020">
    <property type="term" value="C:membrane"/>
    <property type="evidence" value="ECO:0007669"/>
    <property type="project" value="InterPro"/>
</dbReference>
<dbReference type="SUPFAM" id="SSF63712">
    <property type="entry name" value="Nicotinic receptor ligand binding domain-like"/>
    <property type="match status" value="1"/>
</dbReference>